<dbReference type="RefSeq" id="WP_068374844.1">
    <property type="nucleotide sequence ID" value="NZ_LSNE01000003.1"/>
</dbReference>
<feature type="transmembrane region" description="Helical" evidence="1">
    <location>
        <begin position="102"/>
        <end position="120"/>
    </location>
</feature>
<reference evidence="3" key="1">
    <citation type="submission" date="2016-02" db="EMBL/GenBank/DDBJ databases">
        <authorList>
            <person name="Schultz-Johansen M."/>
            <person name="Glaring M.A."/>
            <person name="Bech P.K."/>
            <person name="Stougaard P."/>
        </authorList>
    </citation>
    <scope>NUCLEOTIDE SEQUENCE [LARGE SCALE GENOMIC DNA]</scope>
    <source>
        <strain evidence="3">S66</strain>
    </source>
</reference>
<evidence type="ECO:0000313" key="2">
    <source>
        <dbReference type="EMBL" id="KXI30419.1"/>
    </source>
</evidence>
<gene>
    <name evidence="2" type="ORF">AX660_10665</name>
</gene>
<dbReference type="AlphaFoldDB" id="A0A136A5C3"/>
<dbReference type="Proteomes" id="UP000070299">
    <property type="component" value="Unassembled WGS sequence"/>
</dbReference>
<comment type="caution">
    <text evidence="2">The sequence shown here is derived from an EMBL/GenBank/DDBJ whole genome shotgun (WGS) entry which is preliminary data.</text>
</comment>
<name>A0A136A5C3_9ALTE</name>
<feature type="transmembrane region" description="Helical" evidence="1">
    <location>
        <begin position="6"/>
        <end position="25"/>
    </location>
</feature>
<feature type="transmembrane region" description="Helical" evidence="1">
    <location>
        <begin position="37"/>
        <end position="59"/>
    </location>
</feature>
<evidence type="ECO:0000256" key="1">
    <source>
        <dbReference type="SAM" id="Phobius"/>
    </source>
</evidence>
<dbReference type="STRING" id="1799789.AX660_10665"/>
<dbReference type="OrthoDB" id="5730110at2"/>
<evidence type="ECO:0000313" key="3">
    <source>
        <dbReference type="Proteomes" id="UP000070299"/>
    </source>
</evidence>
<keyword evidence="1" id="KW-1133">Transmembrane helix</keyword>
<keyword evidence="1" id="KW-0472">Membrane</keyword>
<sequence length="228" mass="25132">MISLLNLSFALIDLCLLVYLLKMPLPKQAIIQLPRVFICALLCGMTYDNLVVASGYWFIQESWFATINIPRFYLHVLVLPFLSLFTYAIIRQSGIALGKSPLFFAFCLLVTISALAYGISHELVNLQLVEKSAFGITRMSNANSSAPMATIVTNIVTLILAGYLWRKSGWKILFLGALFIFVVNGASATQAWGFLAGNFAEIIFVLSLITTLKHFSTSTTGATQEATK</sequence>
<keyword evidence="1" id="KW-0812">Transmembrane</keyword>
<proteinExistence type="predicted"/>
<organism evidence="2 3">
    <name type="scientific">Paraglaciecola hydrolytica</name>
    <dbReference type="NCBI Taxonomy" id="1799789"/>
    <lineage>
        <taxon>Bacteria</taxon>
        <taxon>Pseudomonadati</taxon>
        <taxon>Pseudomonadota</taxon>
        <taxon>Gammaproteobacteria</taxon>
        <taxon>Alteromonadales</taxon>
        <taxon>Alteromonadaceae</taxon>
        <taxon>Paraglaciecola</taxon>
    </lineage>
</organism>
<keyword evidence="3" id="KW-1185">Reference proteome</keyword>
<accession>A0A136A5C3</accession>
<feature type="transmembrane region" description="Helical" evidence="1">
    <location>
        <begin position="71"/>
        <end position="90"/>
    </location>
</feature>
<feature type="transmembrane region" description="Helical" evidence="1">
    <location>
        <begin position="146"/>
        <end position="165"/>
    </location>
</feature>
<protein>
    <submittedName>
        <fullName evidence="2">Uncharacterized protein</fullName>
    </submittedName>
</protein>
<feature type="transmembrane region" description="Helical" evidence="1">
    <location>
        <begin position="172"/>
        <end position="188"/>
    </location>
</feature>
<dbReference type="EMBL" id="LSNE01000003">
    <property type="protein sequence ID" value="KXI30419.1"/>
    <property type="molecule type" value="Genomic_DNA"/>
</dbReference>